<dbReference type="Pfam" id="PF16499">
    <property type="entry name" value="Melibiase_2"/>
    <property type="match status" value="1"/>
</dbReference>
<dbReference type="Gene3D" id="3.30.420.10">
    <property type="entry name" value="Ribonuclease H-like superfamily/Ribonuclease H"/>
    <property type="match status" value="1"/>
</dbReference>
<evidence type="ECO:0000313" key="7">
    <source>
        <dbReference type="EMBL" id="KAF6151810.1"/>
    </source>
</evidence>
<dbReference type="InterPro" id="IPR012337">
    <property type="entry name" value="RNaseH-like_sf"/>
</dbReference>
<dbReference type="Pfam" id="PF13966">
    <property type="entry name" value="zf-RVT"/>
    <property type="match status" value="1"/>
</dbReference>
<feature type="region of interest" description="Disordered" evidence="4">
    <location>
        <begin position="1"/>
        <end position="30"/>
    </location>
</feature>
<name>A0A7J7MAL0_9MAGN</name>
<gene>
    <name evidence="7" type="ORF">GIB67_010384</name>
</gene>
<dbReference type="InterPro" id="IPR013785">
    <property type="entry name" value="Aldolase_TIM"/>
</dbReference>
<evidence type="ECO:0000256" key="3">
    <source>
        <dbReference type="ARBA" id="ARBA00023295"/>
    </source>
</evidence>
<dbReference type="InterPro" id="IPR036397">
    <property type="entry name" value="RNaseH_sf"/>
</dbReference>
<dbReference type="GO" id="GO:0017176">
    <property type="term" value="F:phosphatidylinositol N-acetylglucosaminyltransferase activity"/>
    <property type="evidence" value="ECO:0007669"/>
    <property type="project" value="TreeGrafter"/>
</dbReference>
<feature type="compositionally biased region" description="Polar residues" evidence="4">
    <location>
        <begin position="1"/>
        <end position="10"/>
    </location>
</feature>
<evidence type="ECO:0000259" key="5">
    <source>
        <dbReference type="Pfam" id="PF13456"/>
    </source>
</evidence>
<dbReference type="GO" id="GO:0006506">
    <property type="term" value="P:GPI anchor biosynthetic process"/>
    <property type="evidence" value="ECO:0007669"/>
    <property type="project" value="TreeGrafter"/>
</dbReference>
<dbReference type="GO" id="GO:0000506">
    <property type="term" value="C:glycosylphosphatidylinositol-N-acetylglucosaminyltransferase (GPI-GnT) complex"/>
    <property type="evidence" value="ECO:0007669"/>
    <property type="project" value="TreeGrafter"/>
</dbReference>
<proteinExistence type="inferred from homology"/>
<dbReference type="EMBL" id="JACGCM010001659">
    <property type="protein sequence ID" value="KAF6151810.1"/>
    <property type="molecule type" value="Genomic_DNA"/>
</dbReference>
<feature type="domain" description="RNase H type-1" evidence="5">
    <location>
        <begin position="549"/>
        <end position="648"/>
    </location>
</feature>
<dbReference type="SUPFAM" id="SSF53098">
    <property type="entry name" value="Ribonuclease H-like"/>
    <property type="match status" value="1"/>
</dbReference>
<dbReference type="OrthoDB" id="734129at2759"/>
<keyword evidence="3" id="KW-0326">Glycosidase</keyword>
<sequence length="648" mass="73013">MYKDGNNSSFKEGWPAIGAPTAGTEEAEADAEYDNALKEAIREMQDIVTNINEFLEEAIPQVLPNDMVVLAEPVSSDMVTAIPKGYLHSSQDRPRSDSLPHHSFYGFPDIDGLHMNKILHLTFADINQAISVSLTSKENTVLQSLLCPERLNHHEIVLFIVGGDGPKECVEEMREKHSLQDQVKMAGAVPYAQVLPDDMVVLAEPVPSDMVKAIPVAIYILPKIDLEVIDFRLSFSSFPCLSWLHRCKDVGGITVEVVKGLSVSKANVIIEFVKGYPGNDVDLSTFKGKVLLIVAYQCCITMRQLRCHLDVPNVMDEGCKLRLVIGTCSNTMPGSLGHEEQDAKTFASWGIDYFKYDNCNNGEIKQTTRGDMHPTLWGAKVVSNYSWSIPQHLYHNISAIVDGLPPIVVVPMRDKIFWTASTRRDFTIAETMETIRIKRGKIHWANIFWSKFNIPRQGFTTWVLLKGVLATQNRLVQRHMLNAFLCCICNASEESFGHLFMECSLAKEIWGKLLSKCLVFRSFDTLENEVSWISSLPQKNLCSIIVTDYGGLARQHDGVCLLAYVGRTSPNSIICQEMVAIERGLAFLIELGVRRIRVATHSMLMIHNIKGEVVPPWNCFLLLQSIRRYCKKLEFFQIDHVFREINEM</sequence>
<comment type="caution">
    <text evidence="7">The sequence shown here is derived from an EMBL/GenBank/DDBJ whole genome shotgun (WGS) entry which is preliminary data.</text>
</comment>
<dbReference type="InterPro" id="IPR002241">
    <property type="entry name" value="Glyco_hydro_27"/>
</dbReference>
<evidence type="ECO:0000259" key="6">
    <source>
        <dbReference type="Pfam" id="PF13966"/>
    </source>
</evidence>
<keyword evidence="8" id="KW-1185">Reference proteome</keyword>
<dbReference type="Gene3D" id="3.20.20.70">
    <property type="entry name" value="Aldolase class I"/>
    <property type="match status" value="1"/>
</dbReference>
<accession>A0A7J7MAL0</accession>
<dbReference type="AlphaFoldDB" id="A0A7J7MAL0"/>
<evidence type="ECO:0000313" key="8">
    <source>
        <dbReference type="Proteomes" id="UP000541444"/>
    </source>
</evidence>
<dbReference type="GO" id="GO:0005975">
    <property type="term" value="P:carbohydrate metabolic process"/>
    <property type="evidence" value="ECO:0007669"/>
    <property type="project" value="InterPro"/>
</dbReference>
<reference evidence="7 8" key="1">
    <citation type="journal article" date="2020" name="IScience">
        <title>Genome Sequencing of the Endangered Kingdonia uniflora (Circaeasteraceae, Ranunculales) Reveals Potential Mechanisms of Evolutionary Specialization.</title>
        <authorList>
            <person name="Sun Y."/>
            <person name="Deng T."/>
            <person name="Zhang A."/>
            <person name="Moore M.J."/>
            <person name="Landis J.B."/>
            <person name="Lin N."/>
            <person name="Zhang H."/>
            <person name="Zhang X."/>
            <person name="Huang J."/>
            <person name="Zhang X."/>
            <person name="Sun H."/>
            <person name="Wang H."/>
        </authorList>
    </citation>
    <scope>NUCLEOTIDE SEQUENCE [LARGE SCALE GENOMIC DNA]</scope>
    <source>
        <strain evidence="7">TB1705</strain>
        <tissue evidence="7">Leaf</tissue>
    </source>
</reference>
<evidence type="ECO:0008006" key="9">
    <source>
        <dbReference type="Google" id="ProtNLM"/>
    </source>
</evidence>
<dbReference type="GO" id="GO:0003676">
    <property type="term" value="F:nucleic acid binding"/>
    <property type="evidence" value="ECO:0007669"/>
    <property type="project" value="InterPro"/>
</dbReference>
<dbReference type="Pfam" id="PF13456">
    <property type="entry name" value="RVT_3"/>
    <property type="match status" value="1"/>
</dbReference>
<dbReference type="InterPro" id="IPR026960">
    <property type="entry name" value="RVT-Znf"/>
</dbReference>
<organism evidence="7 8">
    <name type="scientific">Kingdonia uniflora</name>
    <dbReference type="NCBI Taxonomy" id="39325"/>
    <lineage>
        <taxon>Eukaryota</taxon>
        <taxon>Viridiplantae</taxon>
        <taxon>Streptophyta</taxon>
        <taxon>Embryophyta</taxon>
        <taxon>Tracheophyta</taxon>
        <taxon>Spermatophyta</taxon>
        <taxon>Magnoliopsida</taxon>
        <taxon>Ranunculales</taxon>
        <taxon>Circaeasteraceae</taxon>
        <taxon>Kingdonia</taxon>
    </lineage>
</organism>
<dbReference type="InterPro" id="IPR017853">
    <property type="entry name" value="GH"/>
</dbReference>
<dbReference type="InterPro" id="IPR002156">
    <property type="entry name" value="RNaseH_domain"/>
</dbReference>
<evidence type="ECO:0000256" key="4">
    <source>
        <dbReference type="SAM" id="MobiDB-lite"/>
    </source>
</evidence>
<dbReference type="GO" id="GO:0004553">
    <property type="term" value="F:hydrolase activity, hydrolyzing O-glycosyl compounds"/>
    <property type="evidence" value="ECO:0007669"/>
    <property type="project" value="InterPro"/>
</dbReference>
<dbReference type="PANTHER" id="PTHR45871:SF1">
    <property type="entry name" value="PHOSPHATIDYLINOSITOL N-ACETYLGLUCOSAMINYLTRANSFERASE SUBUNIT A"/>
    <property type="match status" value="1"/>
</dbReference>
<evidence type="ECO:0000256" key="2">
    <source>
        <dbReference type="ARBA" id="ARBA00022801"/>
    </source>
</evidence>
<evidence type="ECO:0000256" key="1">
    <source>
        <dbReference type="ARBA" id="ARBA00009743"/>
    </source>
</evidence>
<feature type="domain" description="Reverse transcriptase zinc-binding" evidence="6">
    <location>
        <begin position="426"/>
        <end position="510"/>
    </location>
</feature>
<dbReference type="Proteomes" id="UP000541444">
    <property type="component" value="Unassembled WGS sequence"/>
</dbReference>
<protein>
    <recommendedName>
        <fullName evidence="9">Alpha-galactosidase</fullName>
    </recommendedName>
</protein>
<comment type="similarity">
    <text evidence="1">Belongs to the glycosyl hydrolase 27 family.</text>
</comment>
<dbReference type="SUPFAM" id="SSF51445">
    <property type="entry name" value="(Trans)glycosidases"/>
    <property type="match status" value="1"/>
</dbReference>
<keyword evidence="2" id="KW-0378">Hydrolase</keyword>
<dbReference type="GO" id="GO:0004523">
    <property type="term" value="F:RNA-DNA hybrid ribonuclease activity"/>
    <property type="evidence" value="ECO:0007669"/>
    <property type="project" value="InterPro"/>
</dbReference>
<dbReference type="PANTHER" id="PTHR45871">
    <property type="entry name" value="N-ACETYLGLUCOSAMINYL-PHOSPHATIDYLINOSITOL BIOSYNTHETIC PROTEIN"/>
    <property type="match status" value="1"/>
</dbReference>